<name>M7B600_CHEMY</name>
<reference evidence="3" key="1">
    <citation type="journal article" date="2013" name="Nat. Genet.">
        <title>The draft genomes of soft-shell turtle and green sea turtle yield insights into the development and evolution of the turtle-specific body plan.</title>
        <authorList>
            <person name="Wang Z."/>
            <person name="Pascual-Anaya J."/>
            <person name="Zadissa A."/>
            <person name="Li W."/>
            <person name="Niimura Y."/>
            <person name="Huang Z."/>
            <person name="Li C."/>
            <person name="White S."/>
            <person name="Xiong Z."/>
            <person name="Fang D."/>
            <person name="Wang B."/>
            <person name="Ming Y."/>
            <person name="Chen Y."/>
            <person name="Zheng Y."/>
            <person name="Kuraku S."/>
            <person name="Pignatelli M."/>
            <person name="Herrero J."/>
            <person name="Beal K."/>
            <person name="Nozawa M."/>
            <person name="Li Q."/>
            <person name="Wang J."/>
            <person name="Zhang H."/>
            <person name="Yu L."/>
            <person name="Shigenobu S."/>
            <person name="Wang J."/>
            <person name="Liu J."/>
            <person name="Flicek P."/>
            <person name="Searle S."/>
            <person name="Wang J."/>
            <person name="Kuratani S."/>
            <person name="Yin Y."/>
            <person name="Aken B."/>
            <person name="Zhang G."/>
            <person name="Irie N."/>
        </authorList>
    </citation>
    <scope>NUCLEOTIDE SEQUENCE [LARGE SCALE GENOMIC DNA]</scope>
</reference>
<evidence type="ECO:0000313" key="3">
    <source>
        <dbReference type="Proteomes" id="UP000031443"/>
    </source>
</evidence>
<evidence type="ECO:0000313" key="2">
    <source>
        <dbReference type="EMBL" id="EMP33351.1"/>
    </source>
</evidence>
<evidence type="ECO:0000256" key="1">
    <source>
        <dbReference type="SAM" id="MobiDB-lite"/>
    </source>
</evidence>
<dbReference type="Proteomes" id="UP000031443">
    <property type="component" value="Unassembled WGS sequence"/>
</dbReference>
<proteinExistence type="predicted"/>
<dbReference type="Gene3D" id="1.10.287.3160">
    <property type="match status" value="1"/>
</dbReference>
<keyword evidence="3" id="KW-1185">Reference proteome</keyword>
<sequence length="204" mass="22752">MASGPNSGTKPGAGLQEPAQRDPADAEREEGKPDPQDETFEEQEARANEEVSPPANVLCSSLDETVMPPPPYLADDFKWFQDLVKRIADFLQIPPKKVKELHYKLLDILHTASSAHIALPVNQALLDPAKIVWHMPATIPPACKRADKKYFVPENNSEFLFSHSSPDSLVVDAFNKCGRQHHAKSITQKKVHKCLDQFGRKSYS</sequence>
<feature type="compositionally biased region" description="Basic and acidic residues" evidence="1">
    <location>
        <begin position="19"/>
        <end position="35"/>
    </location>
</feature>
<gene>
    <name evidence="2" type="ORF">UY3_09510</name>
</gene>
<protein>
    <submittedName>
        <fullName evidence="2">Uncharacterized protein</fullName>
    </submittedName>
</protein>
<organism evidence="2 3">
    <name type="scientific">Chelonia mydas</name>
    <name type="common">Green sea-turtle</name>
    <name type="synonym">Chelonia agassizi</name>
    <dbReference type="NCBI Taxonomy" id="8469"/>
    <lineage>
        <taxon>Eukaryota</taxon>
        <taxon>Metazoa</taxon>
        <taxon>Chordata</taxon>
        <taxon>Craniata</taxon>
        <taxon>Vertebrata</taxon>
        <taxon>Euteleostomi</taxon>
        <taxon>Archelosauria</taxon>
        <taxon>Testudinata</taxon>
        <taxon>Testudines</taxon>
        <taxon>Cryptodira</taxon>
        <taxon>Durocryptodira</taxon>
        <taxon>Americhelydia</taxon>
        <taxon>Chelonioidea</taxon>
        <taxon>Cheloniidae</taxon>
        <taxon>Chelonia</taxon>
    </lineage>
</organism>
<accession>M7B600</accession>
<dbReference type="AlphaFoldDB" id="M7B600"/>
<feature type="region of interest" description="Disordered" evidence="1">
    <location>
        <begin position="1"/>
        <end position="54"/>
    </location>
</feature>
<dbReference type="EMBL" id="KB536463">
    <property type="protein sequence ID" value="EMP33351.1"/>
    <property type="molecule type" value="Genomic_DNA"/>
</dbReference>